<keyword evidence="2" id="KW-1185">Reference proteome</keyword>
<sequence length="830" mass="96356">MALIISQIASAGTISGTITNQDDEALPYASLYIAGTTIGTTSNIEGKYTLQLKPGNYTIVFQYVGYKKEVRNLQITDSETILNVVMQPETLRLEEVVVNAENENPAYEIVRSTIRSKKRFQEEITAYKCQVYMKGLQRLDTKPNRILGVNIPLDTGIVYLSESVSELQFHQPNHVSERMISSKVSGNQGSFSFNQASETLFSIYDNLFKVEEINERGYVSPLANNAFFFYDYQLMGVVQEGDFLINKIKVIPRRANDPTFSGYLYIIEDLWRVSKLELTLTKEHQLEFLDILTVKQVHAPIRDSVWVMLSQNFQFHLNTFGFKGSGYFNANYSDYQVELNPKYIKAIKNDQSKEADDNKSTYSDRKSAKSIDLEPRDFKNEILKIEVGANERDDEYWSKVRPVPLTKIERLDYQKKDSIEVFKQSKAYKDSMDAITNELTLGKVLYTGYRYENSQSQFYLSFPSLIRTLQYNTIEGLVVNLRTRLTRYDDHNVKNHFTPEIRYGFSSERLYGQAFYEQKLNHQKFQAFTIGAGHFIRQFNSNGIPPFINSMETLLNRRNYMKAYERTFVGLEYQQEIINGFFIRPQLVYSQRSPLSNQIDYSFFYQDTREFSSNVPENIYGSTAFTSHQSLFFELSTSIRFGQKYITTPYKKIIAENKYPKLNIKYSKGLNILGSDIDFDKVSLKIEDELPFGLIGRSEYIMGGGTFLNNKNLKFMDFNHFNTNASILANFDDDYFQLLDYYNYSTNDYWLEGHYIHHFNGFIINKLPLIRKSKVQSVVSLHYLHTDKVDSYLELGVGIEHIFKLFRADYFTSFDRGNFQSHGIRLGFGF</sequence>
<accession>A0ABT3CS94</accession>
<proteinExistence type="predicted"/>
<dbReference type="InterPro" id="IPR043741">
    <property type="entry name" value="DUF5686"/>
</dbReference>
<comment type="caution">
    <text evidence="1">The sequence shown here is derived from an EMBL/GenBank/DDBJ whole genome shotgun (WGS) entry which is preliminary data.</text>
</comment>
<gene>
    <name evidence="1" type="ORF">N7U62_06850</name>
</gene>
<dbReference type="SUPFAM" id="SSF49464">
    <property type="entry name" value="Carboxypeptidase regulatory domain-like"/>
    <property type="match status" value="1"/>
</dbReference>
<dbReference type="Gene3D" id="2.60.40.1120">
    <property type="entry name" value="Carboxypeptidase-like, regulatory domain"/>
    <property type="match status" value="1"/>
</dbReference>
<reference evidence="1 2" key="1">
    <citation type="submission" date="2022-10" db="EMBL/GenBank/DDBJ databases">
        <title>Comparative genomics and taxonomic characterization of three novel marine species of genus Reichenbachiella exhibiting antioxidant and polysaccharide degradation activities.</title>
        <authorList>
            <person name="Muhammad N."/>
            <person name="Lee Y.-J."/>
            <person name="Ko J."/>
            <person name="Kim S.-G."/>
        </authorList>
    </citation>
    <scope>NUCLEOTIDE SEQUENCE [LARGE SCALE GENOMIC DNA]</scope>
    <source>
        <strain evidence="1 2">ABR2-5</strain>
    </source>
</reference>
<dbReference type="Pfam" id="PF13715">
    <property type="entry name" value="CarbopepD_reg_2"/>
    <property type="match status" value="1"/>
</dbReference>
<dbReference type="Pfam" id="PF18939">
    <property type="entry name" value="DUF5686"/>
    <property type="match status" value="1"/>
</dbReference>
<dbReference type="Proteomes" id="UP001300692">
    <property type="component" value="Unassembled WGS sequence"/>
</dbReference>
<evidence type="ECO:0000313" key="1">
    <source>
        <dbReference type="EMBL" id="MCV9386374.1"/>
    </source>
</evidence>
<dbReference type="EMBL" id="JAOYOD010000001">
    <property type="protein sequence ID" value="MCV9386374.1"/>
    <property type="molecule type" value="Genomic_DNA"/>
</dbReference>
<protein>
    <submittedName>
        <fullName evidence="1">DUF5686 and carboxypeptidase regulatory-like domain-containing protein</fullName>
    </submittedName>
</protein>
<dbReference type="RefSeq" id="WP_264137162.1">
    <property type="nucleotide sequence ID" value="NZ_JAOYOD010000001.1"/>
</dbReference>
<evidence type="ECO:0000313" key="2">
    <source>
        <dbReference type="Proteomes" id="UP001300692"/>
    </source>
</evidence>
<organism evidence="1 2">
    <name type="scientific">Reichenbachiella ulvae</name>
    <dbReference type="NCBI Taxonomy" id="2980104"/>
    <lineage>
        <taxon>Bacteria</taxon>
        <taxon>Pseudomonadati</taxon>
        <taxon>Bacteroidota</taxon>
        <taxon>Cytophagia</taxon>
        <taxon>Cytophagales</taxon>
        <taxon>Reichenbachiellaceae</taxon>
        <taxon>Reichenbachiella</taxon>
    </lineage>
</organism>
<name>A0ABT3CS94_9BACT</name>
<dbReference type="InterPro" id="IPR008969">
    <property type="entry name" value="CarboxyPept-like_regulatory"/>
</dbReference>